<keyword evidence="1" id="KW-1133">Transmembrane helix</keyword>
<accession>A0A0A2MXL7</accession>
<keyword evidence="1" id="KW-0812">Transmembrane</keyword>
<comment type="caution">
    <text evidence="2">The sequence shown here is derived from an EMBL/GenBank/DDBJ whole genome shotgun (WGS) entry which is preliminary data.</text>
</comment>
<sequence>MIFLTGDVVAVLGFGLMVASAISVIITWGLKLIYKDRLKIYQYFLISVVLIVVMLLIFINNPGFFLS</sequence>
<keyword evidence="3" id="KW-1185">Reference proteome</keyword>
<proteinExistence type="predicted"/>
<feature type="transmembrane region" description="Helical" evidence="1">
    <location>
        <begin position="40"/>
        <end position="59"/>
    </location>
</feature>
<dbReference type="AlphaFoldDB" id="A0A0A2MXL7"/>
<keyword evidence="1" id="KW-0472">Membrane</keyword>
<evidence type="ECO:0000256" key="1">
    <source>
        <dbReference type="SAM" id="Phobius"/>
    </source>
</evidence>
<dbReference type="Proteomes" id="UP000030111">
    <property type="component" value="Unassembled WGS sequence"/>
</dbReference>
<dbReference type="EMBL" id="JRLY01000007">
    <property type="protein sequence ID" value="KGO92970.1"/>
    <property type="molecule type" value="Genomic_DNA"/>
</dbReference>
<name>A0A0A2MXL7_9FLAO</name>
<protein>
    <submittedName>
        <fullName evidence="2">Uncharacterized protein</fullName>
    </submittedName>
</protein>
<gene>
    <name evidence="2" type="ORF">Q766_10110</name>
</gene>
<feature type="transmembrane region" description="Helical" evidence="1">
    <location>
        <begin position="6"/>
        <end position="28"/>
    </location>
</feature>
<organism evidence="2 3">
    <name type="scientific">Flavobacterium subsaxonicum WB 4.1-42 = DSM 21790</name>
    <dbReference type="NCBI Taxonomy" id="1121898"/>
    <lineage>
        <taxon>Bacteria</taxon>
        <taxon>Pseudomonadati</taxon>
        <taxon>Bacteroidota</taxon>
        <taxon>Flavobacteriia</taxon>
        <taxon>Flavobacteriales</taxon>
        <taxon>Flavobacteriaceae</taxon>
        <taxon>Flavobacterium</taxon>
    </lineage>
</organism>
<evidence type="ECO:0000313" key="2">
    <source>
        <dbReference type="EMBL" id="KGO92970.1"/>
    </source>
</evidence>
<evidence type="ECO:0000313" key="3">
    <source>
        <dbReference type="Proteomes" id="UP000030111"/>
    </source>
</evidence>
<reference evidence="2 3" key="1">
    <citation type="submission" date="2013-09" db="EMBL/GenBank/DDBJ databases">
        <authorList>
            <person name="Zeng Z."/>
            <person name="Chen C."/>
        </authorList>
    </citation>
    <scope>NUCLEOTIDE SEQUENCE [LARGE SCALE GENOMIC DNA]</scope>
    <source>
        <strain evidence="2 3">WB 4.1-42</strain>
    </source>
</reference>